<proteinExistence type="predicted"/>
<evidence type="ECO:0008006" key="3">
    <source>
        <dbReference type="Google" id="ProtNLM"/>
    </source>
</evidence>
<keyword evidence="2" id="KW-1185">Reference proteome</keyword>
<dbReference type="InterPro" id="IPR010344">
    <property type="entry name" value="YbjH"/>
</dbReference>
<dbReference type="EMBL" id="BMXB01000015">
    <property type="protein sequence ID" value="GHA46165.1"/>
    <property type="molecule type" value="Genomic_DNA"/>
</dbReference>
<reference evidence="1" key="1">
    <citation type="journal article" date="2014" name="Int. J. Syst. Evol. Microbiol.">
        <title>Complete genome sequence of Corynebacterium casei LMG S-19264T (=DSM 44701T), isolated from a smear-ripened cheese.</title>
        <authorList>
            <consortium name="US DOE Joint Genome Institute (JGI-PGF)"/>
            <person name="Walter F."/>
            <person name="Albersmeier A."/>
            <person name="Kalinowski J."/>
            <person name="Ruckert C."/>
        </authorList>
    </citation>
    <scope>NUCLEOTIDE SEQUENCE</scope>
    <source>
        <strain evidence="1">KCTC 12719</strain>
    </source>
</reference>
<comment type="caution">
    <text evidence="1">The sequence shown here is derived from an EMBL/GenBank/DDBJ whole genome shotgun (WGS) entry which is preliminary data.</text>
</comment>
<dbReference type="AlphaFoldDB" id="A0A918SKG4"/>
<dbReference type="Proteomes" id="UP000610456">
    <property type="component" value="Unassembled WGS sequence"/>
</dbReference>
<accession>A0A918SKG4</accession>
<organism evidence="1 2">
    <name type="scientific">Salinimicrobium marinum</name>
    <dbReference type="NCBI Taxonomy" id="680283"/>
    <lineage>
        <taxon>Bacteria</taxon>
        <taxon>Pseudomonadati</taxon>
        <taxon>Bacteroidota</taxon>
        <taxon>Flavobacteriia</taxon>
        <taxon>Flavobacteriales</taxon>
        <taxon>Flavobacteriaceae</taxon>
        <taxon>Salinimicrobium</taxon>
    </lineage>
</organism>
<protein>
    <recommendedName>
        <fullName evidence="3">Exopolysaccharide biosynthesis protein YbjH</fullName>
    </recommendedName>
</protein>
<evidence type="ECO:0000313" key="1">
    <source>
        <dbReference type="EMBL" id="GHA46165.1"/>
    </source>
</evidence>
<name>A0A918SKG4_9FLAO</name>
<dbReference type="RefSeq" id="WP_189605517.1">
    <property type="nucleotide sequence ID" value="NZ_BMXB01000015.1"/>
</dbReference>
<reference evidence="1" key="2">
    <citation type="submission" date="2020-09" db="EMBL/GenBank/DDBJ databases">
        <authorList>
            <person name="Sun Q."/>
            <person name="Kim S."/>
        </authorList>
    </citation>
    <scope>NUCLEOTIDE SEQUENCE</scope>
    <source>
        <strain evidence="1">KCTC 12719</strain>
    </source>
</reference>
<gene>
    <name evidence="1" type="ORF">GCM10007103_29070</name>
</gene>
<sequence length="265" mass="30226">MNKINLYLFLLAILLTKPVLGQVNFFGKPGLLAIPSADWNEEQPLGFSFAYLPREFSLFQTNTNNNTLNMYSVRMGITSFMEMNLSIAYRPLLKDKIGIGDRQLDFRFKLLRETTFLPSLVLGITPPGSVSPVMSHDYLVATKNFHTGIGTLKLTGGYGSPYVFIRNKKSKNIFDIEIRQKHDFYNKLYLTGFFGGITYSLVDFGGIMVEHDTNTLNAGVYVKIWDRLYLQGYTFEGKELAFQVSSHFNLDFAPRALRKYEKSLD</sequence>
<evidence type="ECO:0000313" key="2">
    <source>
        <dbReference type="Proteomes" id="UP000610456"/>
    </source>
</evidence>
<dbReference type="Pfam" id="PF06082">
    <property type="entry name" value="YjbH"/>
    <property type="match status" value="1"/>
</dbReference>